<sequence>MPETFRKPGESVGARRPRRRRRRTRQDRAPAKGPNQQVGNLARPRADRVRVPADGSRPGAGQGRVCSLKPEGEALFMDRSATGLDRGGLTFLACRVKDSVKFRKVFGN</sequence>
<accession>A0ABN2P0F8</accession>
<reference evidence="2 3" key="1">
    <citation type="journal article" date="2019" name="Int. J. Syst. Evol. Microbiol.">
        <title>The Global Catalogue of Microorganisms (GCM) 10K type strain sequencing project: providing services to taxonomists for standard genome sequencing and annotation.</title>
        <authorList>
            <consortium name="The Broad Institute Genomics Platform"/>
            <consortium name="The Broad Institute Genome Sequencing Center for Infectious Disease"/>
            <person name="Wu L."/>
            <person name="Ma J."/>
        </authorList>
    </citation>
    <scope>NUCLEOTIDE SEQUENCE [LARGE SCALE GENOMIC DNA]</scope>
    <source>
        <strain evidence="2 3">JCM 13581</strain>
    </source>
</reference>
<evidence type="ECO:0000313" key="3">
    <source>
        <dbReference type="Proteomes" id="UP001501303"/>
    </source>
</evidence>
<feature type="compositionally biased region" description="Basic residues" evidence="1">
    <location>
        <begin position="15"/>
        <end position="25"/>
    </location>
</feature>
<dbReference type="EMBL" id="BAAAMJ010000015">
    <property type="protein sequence ID" value="GAA1908678.1"/>
    <property type="molecule type" value="Genomic_DNA"/>
</dbReference>
<comment type="caution">
    <text evidence="2">The sequence shown here is derived from an EMBL/GenBank/DDBJ whole genome shotgun (WGS) entry which is preliminary data.</text>
</comment>
<gene>
    <name evidence="2" type="ORF">GCM10009716_18250</name>
</gene>
<dbReference type="Proteomes" id="UP001501303">
    <property type="component" value="Unassembled WGS sequence"/>
</dbReference>
<name>A0ABN2P0F8_9ACTN</name>
<organism evidence="2 3">
    <name type="scientific">Streptomyces sodiiphilus</name>
    <dbReference type="NCBI Taxonomy" id="226217"/>
    <lineage>
        <taxon>Bacteria</taxon>
        <taxon>Bacillati</taxon>
        <taxon>Actinomycetota</taxon>
        <taxon>Actinomycetes</taxon>
        <taxon>Kitasatosporales</taxon>
        <taxon>Streptomycetaceae</taxon>
        <taxon>Streptomyces</taxon>
    </lineage>
</organism>
<protein>
    <submittedName>
        <fullName evidence="2">Uncharacterized protein</fullName>
    </submittedName>
</protein>
<keyword evidence="3" id="KW-1185">Reference proteome</keyword>
<proteinExistence type="predicted"/>
<evidence type="ECO:0000256" key="1">
    <source>
        <dbReference type="SAM" id="MobiDB-lite"/>
    </source>
</evidence>
<feature type="region of interest" description="Disordered" evidence="1">
    <location>
        <begin position="1"/>
        <end position="66"/>
    </location>
</feature>
<evidence type="ECO:0000313" key="2">
    <source>
        <dbReference type="EMBL" id="GAA1908678.1"/>
    </source>
</evidence>